<dbReference type="GO" id="GO:0005794">
    <property type="term" value="C:Golgi apparatus"/>
    <property type="evidence" value="ECO:0007669"/>
    <property type="project" value="TreeGrafter"/>
</dbReference>
<evidence type="ECO:0000313" key="3">
    <source>
        <dbReference type="Proteomes" id="UP000593571"/>
    </source>
</evidence>
<dbReference type="PANTHER" id="PTHR18863">
    <property type="entry name" value="TSEC-2-RELATED"/>
    <property type="match status" value="1"/>
</dbReference>
<feature type="coiled-coil region" evidence="1">
    <location>
        <begin position="153"/>
        <end position="208"/>
    </location>
</feature>
<dbReference type="Gene3D" id="1.20.5.340">
    <property type="match status" value="1"/>
</dbReference>
<dbReference type="GO" id="GO:0000226">
    <property type="term" value="P:microtubule cytoskeleton organization"/>
    <property type="evidence" value="ECO:0007669"/>
    <property type="project" value="TreeGrafter"/>
</dbReference>
<dbReference type="InterPro" id="IPR039139">
    <property type="entry name" value="CCDC170-like"/>
</dbReference>
<proteinExistence type="predicted"/>
<reference evidence="2 3" key="1">
    <citation type="journal article" date="2020" name="Nature">
        <title>Six reference-quality genomes reveal evolution of bat adaptations.</title>
        <authorList>
            <person name="Jebb D."/>
            <person name="Huang Z."/>
            <person name="Pippel M."/>
            <person name="Hughes G.M."/>
            <person name="Lavrichenko K."/>
            <person name="Devanna P."/>
            <person name="Winkler S."/>
            <person name="Jermiin L.S."/>
            <person name="Skirmuntt E.C."/>
            <person name="Katzourakis A."/>
            <person name="Burkitt-Gray L."/>
            <person name="Ray D.A."/>
            <person name="Sullivan K.A.M."/>
            <person name="Roscito J.G."/>
            <person name="Kirilenko B.M."/>
            <person name="Davalos L.M."/>
            <person name="Corthals A.P."/>
            <person name="Power M.L."/>
            <person name="Jones G."/>
            <person name="Ransome R.D."/>
            <person name="Dechmann D.K.N."/>
            <person name="Locatelli A.G."/>
            <person name="Puechmaille S.J."/>
            <person name="Fedrigo O."/>
            <person name="Jarvis E.D."/>
            <person name="Hiller M."/>
            <person name="Vernes S.C."/>
            <person name="Myers E.W."/>
            <person name="Teeling E.C."/>
        </authorList>
    </citation>
    <scope>NUCLEOTIDE SEQUENCE [LARGE SCALE GENOMIC DNA]</scope>
    <source>
        <strain evidence="2">MRouAeg1</strain>
        <tissue evidence="2">Muscle</tissue>
    </source>
</reference>
<keyword evidence="1" id="KW-0175">Coiled coil</keyword>
<comment type="caution">
    <text evidence="2">The sequence shown here is derived from an EMBL/GenBank/DDBJ whole genome shotgun (WGS) entry which is preliminary data.</text>
</comment>
<organism evidence="2 3">
    <name type="scientific">Rousettus aegyptiacus</name>
    <name type="common">Egyptian fruit bat</name>
    <name type="synonym">Pteropus aegyptiacus</name>
    <dbReference type="NCBI Taxonomy" id="9407"/>
    <lineage>
        <taxon>Eukaryota</taxon>
        <taxon>Metazoa</taxon>
        <taxon>Chordata</taxon>
        <taxon>Craniata</taxon>
        <taxon>Vertebrata</taxon>
        <taxon>Euteleostomi</taxon>
        <taxon>Mammalia</taxon>
        <taxon>Eutheria</taxon>
        <taxon>Laurasiatheria</taxon>
        <taxon>Chiroptera</taxon>
        <taxon>Yinpterochiroptera</taxon>
        <taxon>Pteropodoidea</taxon>
        <taxon>Pteropodidae</taxon>
        <taxon>Rousettinae</taxon>
        <taxon>Rousettus</taxon>
    </lineage>
</organism>
<gene>
    <name evidence="2" type="ORF">HJG63_002233</name>
</gene>
<dbReference type="AlphaFoldDB" id="A0A7J8K5Y0"/>
<name>A0A7J8K5Y0_ROUAE</name>
<dbReference type="Proteomes" id="UP000593571">
    <property type="component" value="Unassembled WGS sequence"/>
</dbReference>
<protein>
    <submittedName>
        <fullName evidence="2">Coiled-coil domain containing 170</fullName>
    </submittedName>
</protein>
<evidence type="ECO:0000313" key="2">
    <source>
        <dbReference type="EMBL" id="KAF6504231.1"/>
    </source>
</evidence>
<accession>A0A7J8K5Y0</accession>
<keyword evidence="3" id="KW-1185">Reference proteome</keyword>
<evidence type="ECO:0000256" key="1">
    <source>
        <dbReference type="SAM" id="Coils"/>
    </source>
</evidence>
<feature type="coiled-coil region" evidence="1">
    <location>
        <begin position="289"/>
        <end position="359"/>
    </location>
</feature>
<dbReference type="GO" id="GO:0008017">
    <property type="term" value="F:microtubule binding"/>
    <property type="evidence" value="ECO:0007669"/>
    <property type="project" value="TreeGrafter"/>
</dbReference>
<dbReference type="PANTHER" id="PTHR18863:SF4">
    <property type="entry name" value="COILED-COIL DOMAIN-CONTAINING PROTEIN 170"/>
    <property type="match status" value="1"/>
</dbReference>
<sequence>MKGQIVTFEETVTVHEMEAKASRETIMRLVSEVNREQKKAASCAEEKDKLHQDLLNAILVKEGLEREVKISQGRLFAGQRVWDASKQELSLLKKSSCEFEERLKASLDAAAASQHQNSSFRKKIVALLRGGPGTAESTEDAILEKIQEMGLQEQSWKRMVSQLEAQISELAEQLENESGFHKKALQRAQKAENKLETLQGQLTHLEGELVSGDVLRDNLNFEKQKYLKFLDQLSEKMKLDQMAAELGFDMRLDAVLARTEQLVRLESNAVIENKTIAHNLQRKIKTLEQTKAIEDLNKSRDKLEKMKEKAEKKLMSVKSELDTTEHEAKEDKERARNIIELVTSETKTLKKSLEEAEKREKQLVDFREVVSQMLGLNLSSLALPDYEIIKCLERLIQSHRHHFVTCACLKDVTARQDRHPQGHLKLLH</sequence>
<dbReference type="EMBL" id="JACASE010000001">
    <property type="protein sequence ID" value="KAF6504231.1"/>
    <property type="molecule type" value="Genomic_DNA"/>
</dbReference>